<dbReference type="InterPro" id="IPR036291">
    <property type="entry name" value="NAD(P)-bd_dom_sf"/>
</dbReference>
<organism evidence="2 3">
    <name type="scientific">Rotaria sordida</name>
    <dbReference type="NCBI Taxonomy" id="392033"/>
    <lineage>
        <taxon>Eukaryota</taxon>
        <taxon>Metazoa</taxon>
        <taxon>Spiralia</taxon>
        <taxon>Gnathifera</taxon>
        <taxon>Rotifera</taxon>
        <taxon>Eurotatoria</taxon>
        <taxon>Bdelloidea</taxon>
        <taxon>Philodinida</taxon>
        <taxon>Philodinidae</taxon>
        <taxon>Rotaria</taxon>
    </lineage>
</organism>
<evidence type="ECO:0000256" key="1">
    <source>
        <dbReference type="ARBA" id="ARBA00023002"/>
    </source>
</evidence>
<comment type="caution">
    <text evidence="2">The sequence shown here is derived from an EMBL/GenBank/DDBJ whole genome shotgun (WGS) entry which is preliminary data.</text>
</comment>
<gene>
    <name evidence="2" type="ORF">JBS370_LOCUS18500</name>
</gene>
<dbReference type="Pfam" id="PF00106">
    <property type="entry name" value="adh_short"/>
    <property type="match status" value="1"/>
</dbReference>
<keyword evidence="1" id="KW-0560">Oxidoreductase</keyword>
<dbReference type="GO" id="GO:0016491">
    <property type="term" value="F:oxidoreductase activity"/>
    <property type="evidence" value="ECO:0007669"/>
    <property type="project" value="UniProtKB-KW"/>
</dbReference>
<evidence type="ECO:0000313" key="3">
    <source>
        <dbReference type="Proteomes" id="UP000663836"/>
    </source>
</evidence>
<dbReference type="Gene3D" id="3.40.50.720">
    <property type="entry name" value="NAD(P)-binding Rossmann-like Domain"/>
    <property type="match status" value="1"/>
</dbReference>
<sequence length="295" mass="33078">MQSIKGQTILITGGNTGMGYETARDLLQRGARVILACRNVNKGLEAMDKLLVQTDCNKENIRVMECDLCSLDSVRTFAKLYNEQEERLDVLICNAGLGWSSSVLTKDGFNSVMQANYLGHFLLTNLLLDKLKKCRPSRILNVSSDLHRSVQSIDWSDAFTQFHSNRWMGAYPLSKLFQILSTFKLKRDLWNTEGINAFALTPGWVSTSIQDPIGNALGIFSFIFYYPLDYCLRFVFAKTPKTGAQTIVYCAIESKLEQSQDLYFANCAIAKTSSLATDQLLAERLWKASCEAVGL</sequence>
<dbReference type="PRINTS" id="PR00081">
    <property type="entry name" value="GDHRDH"/>
</dbReference>
<dbReference type="SUPFAM" id="SSF51735">
    <property type="entry name" value="NAD(P)-binding Rossmann-fold domains"/>
    <property type="match status" value="1"/>
</dbReference>
<accession>A0A819ES73</accession>
<reference evidence="2" key="1">
    <citation type="submission" date="2021-02" db="EMBL/GenBank/DDBJ databases">
        <authorList>
            <person name="Nowell W R."/>
        </authorList>
    </citation>
    <scope>NUCLEOTIDE SEQUENCE</scope>
</reference>
<evidence type="ECO:0000313" key="2">
    <source>
        <dbReference type="EMBL" id="CAF3855742.1"/>
    </source>
</evidence>
<dbReference type="PANTHER" id="PTHR43157:SF31">
    <property type="entry name" value="PHOSPHATIDYLINOSITOL-GLYCAN BIOSYNTHESIS CLASS F PROTEIN"/>
    <property type="match status" value="1"/>
</dbReference>
<proteinExistence type="predicted"/>
<name>A0A819ES73_9BILA</name>
<dbReference type="PANTHER" id="PTHR43157">
    <property type="entry name" value="PHOSPHATIDYLINOSITOL-GLYCAN BIOSYNTHESIS CLASS F PROTEIN-RELATED"/>
    <property type="match status" value="1"/>
</dbReference>
<protein>
    <submittedName>
        <fullName evidence="2">Uncharacterized protein</fullName>
    </submittedName>
</protein>
<dbReference type="Proteomes" id="UP000663836">
    <property type="component" value="Unassembled WGS sequence"/>
</dbReference>
<dbReference type="InterPro" id="IPR002347">
    <property type="entry name" value="SDR_fam"/>
</dbReference>
<dbReference type="AlphaFoldDB" id="A0A819ES73"/>
<dbReference type="EMBL" id="CAJOBD010002101">
    <property type="protein sequence ID" value="CAF3855742.1"/>
    <property type="molecule type" value="Genomic_DNA"/>
</dbReference>